<proteinExistence type="inferred from homology"/>
<feature type="binding site" evidence="9">
    <location>
        <position position="16"/>
    </location>
    <ligand>
        <name>ATP</name>
        <dbReference type="ChEBI" id="CHEBI:30616"/>
    </ligand>
</feature>
<comment type="pathway">
    <text evidence="9">Metabolic intermediate biosynthesis; acetyl-CoA biosynthesis; acetyl-CoA from acetate: step 1/2.</text>
</comment>
<sequence length="393" mass="42928">MKQPILVINCGSSSIKFALFPEDHCPKTTFTGVAERLGEDEPHLILHGDPEIRIDLAPGSGHKEGMRAFIHATQDKLHDLAGVGHRVVHGGERFHDSILLDADNIAELETLSPLAPLHNPMNLTGIHLCKELFPAAPQVAVFDTAFHQSIPEQTWLYGTPYDWYEKAGVRRYGFHGTSYRYILEQASQRLSKPAASLNLLISHLGNGCSVCAVRAGQSVDTSMGLTPLEGVVMGTRCGNIDPGLAQHMLHHSDLSMDDIMTALNKHSGLKGLSGIGNDMRVLLESEAEGHAGAKRAINVFTFRIARELAALSCSLPHLDAVIFTGGIGEHASDIRQRILAQWQSMPFLLDDQLNQQHGDQQGRISQPDTPLVMVIPTSEETMIANDTRTLISQ</sequence>
<comment type="caution">
    <text evidence="11">The sequence shown here is derived from an EMBL/GenBank/DDBJ whole genome shotgun (WGS) entry which is preliminary data.</text>
</comment>
<gene>
    <name evidence="9" type="primary">ackA</name>
    <name evidence="11" type="ORF">WG929_09970</name>
</gene>
<dbReference type="Gene3D" id="3.30.420.40">
    <property type="match status" value="2"/>
</dbReference>
<name>A0ABW8NIG4_9GAMM</name>
<evidence type="ECO:0000313" key="11">
    <source>
        <dbReference type="EMBL" id="MFK4752732.1"/>
    </source>
</evidence>
<keyword evidence="3 9" id="KW-0808">Transferase</keyword>
<dbReference type="Proteomes" id="UP001620597">
    <property type="component" value="Unassembled WGS sequence"/>
</dbReference>
<comment type="function">
    <text evidence="9">Catalyzes the formation of acetyl phosphate from acetate and ATP. Can also catalyze the reverse reaction.</text>
</comment>
<feature type="site" description="Transition state stabilizer" evidence="9">
    <location>
        <position position="175"/>
    </location>
</feature>
<feature type="binding site" evidence="9">
    <location>
        <begin position="278"/>
        <end position="280"/>
    </location>
    <ligand>
        <name>ATP</name>
        <dbReference type="ChEBI" id="CHEBI:30616"/>
    </ligand>
</feature>
<dbReference type="PRINTS" id="PR00471">
    <property type="entry name" value="ACETATEKNASE"/>
</dbReference>
<feature type="active site" description="Proton donor/acceptor" evidence="9">
    <location>
        <position position="143"/>
    </location>
</feature>
<evidence type="ECO:0000256" key="3">
    <source>
        <dbReference type="ARBA" id="ARBA00022679"/>
    </source>
</evidence>
<dbReference type="GO" id="GO:0008776">
    <property type="term" value="F:acetate kinase activity"/>
    <property type="evidence" value="ECO:0007669"/>
    <property type="project" value="UniProtKB-EC"/>
</dbReference>
<keyword evidence="7 9" id="KW-0067">ATP-binding</keyword>
<dbReference type="PROSITE" id="PS01076">
    <property type="entry name" value="ACETATE_KINASE_2"/>
    <property type="match status" value="1"/>
</dbReference>
<dbReference type="PANTHER" id="PTHR21060:SF21">
    <property type="entry name" value="ACETATE KINASE"/>
    <property type="match status" value="1"/>
</dbReference>
<dbReference type="EC" id="2.7.2.1" evidence="9"/>
<feature type="binding site" evidence="9">
    <location>
        <begin position="326"/>
        <end position="330"/>
    </location>
    <ligand>
        <name>ATP</name>
        <dbReference type="ChEBI" id="CHEBI:30616"/>
    </ligand>
</feature>
<keyword evidence="6 9" id="KW-0418">Kinase</keyword>
<protein>
    <recommendedName>
        <fullName evidence="9">Acetate kinase</fullName>
        <ecNumber evidence="9">2.7.2.1</ecNumber>
    </recommendedName>
    <alternativeName>
        <fullName evidence="9">Acetokinase</fullName>
    </alternativeName>
</protein>
<dbReference type="InterPro" id="IPR043129">
    <property type="entry name" value="ATPase_NBD"/>
</dbReference>
<feature type="site" description="Transition state stabilizer" evidence="9">
    <location>
        <position position="236"/>
    </location>
</feature>
<comment type="catalytic activity">
    <reaction evidence="9">
        <text>acetate + ATP = acetyl phosphate + ADP</text>
        <dbReference type="Rhea" id="RHEA:11352"/>
        <dbReference type="ChEBI" id="CHEBI:22191"/>
        <dbReference type="ChEBI" id="CHEBI:30089"/>
        <dbReference type="ChEBI" id="CHEBI:30616"/>
        <dbReference type="ChEBI" id="CHEBI:456216"/>
        <dbReference type="EC" id="2.7.2.1"/>
    </reaction>
</comment>
<dbReference type="EMBL" id="JBBKTX010000010">
    <property type="protein sequence ID" value="MFK4752732.1"/>
    <property type="molecule type" value="Genomic_DNA"/>
</dbReference>
<keyword evidence="12" id="KW-1185">Reference proteome</keyword>
<keyword evidence="8 9" id="KW-0460">Magnesium</keyword>
<dbReference type="NCBIfam" id="TIGR00016">
    <property type="entry name" value="ackA"/>
    <property type="match status" value="1"/>
</dbReference>
<comment type="similarity">
    <text evidence="1 9 10">Belongs to the acetokinase family.</text>
</comment>
<evidence type="ECO:0000256" key="10">
    <source>
        <dbReference type="RuleBase" id="RU003835"/>
    </source>
</evidence>
<dbReference type="Pfam" id="PF00871">
    <property type="entry name" value="Acetate_kinase"/>
    <property type="match status" value="1"/>
</dbReference>
<feature type="binding site" evidence="9">
    <location>
        <position position="86"/>
    </location>
    <ligand>
        <name>substrate</name>
    </ligand>
</feature>
<comment type="subunit">
    <text evidence="9">Homodimer.</text>
</comment>
<evidence type="ECO:0000256" key="5">
    <source>
        <dbReference type="ARBA" id="ARBA00022741"/>
    </source>
</evidence>
<evidence type="ECO:0000256" key="9">
    <source>
        <dbReference type="HAMAP-Rule" id="MF_00020"/>
    </source>
</evidence>
<evidence type="ECO:0000256" key="6">
    <source>
        <dbReference type="ARBA" id="ARBA00022777"/>
    </source>
</evidence>
<evidence type="ECO:0000256" key="7">
    <source>
        <dbReference type="ARBA" id="ARBA00022840"/>
    </source>
</evidence>
<dbReference type="InterPro" id="IPR004372">
    <property type="entry name" value="Ac/propionate_kinase"/>
</dbReference>
<evidence type="ECO:0000313" key="12">
    <source>
        <dbReference type="Proteomes" id="UP001620597"/>
    </source>
</evidence>
<evidence type="ECO:0000256" key="1">
    <source>
        <dbReference type="ARBA" id="ARBA00008748"/>
    </source>
</evidence>
<comment type="cofactor">
    <cofactor evidence="9">
        <name>Mg(2+)</name>
        <dbReference type="ChEBI" id="CHEBI:18420"/>
    </cofactor>
    <cofactor evidence="9">
        <name>Mn(2+)</name>
        <dbReference type="ChEBI" id="CHEBI:29035"/>
    </cofactor>
    <text evidence="9">Mg(2+). Can also accept Mn(2+).</text>
</comment>
<reference evidence="11 12" key="1">
    <citation type="submission" date="2024-03" db="EMBL/GenBank/DDBJ databases">
        <title>High-quality draft genome sequence of Oceanobacter sp. wDCs-4.</title>
        <authorList>
            <person name="Dong C."/>
        </authorList>
    </citation>
    <scope>NUCLEOTIDE SEQUENCE [LARGE SCALE GENOMIC DNA]</scope>
    <source>
        <strain evidence="12">wDCs-4</strain>
    </source>
</reference>
<feature type="binding site" evidence="9">
    <location>
        <begin position="203"/>
        <end position="207"/>
    </location>
    <ligand>
        <name>ATP</name>
        <dbReference type="ChEBI" id="CHEBI:30616"/>
    </ligand>
</feature>
<dbReference type="SUPFAM" id="SSF53067">
    <property type="entry name" value="Actin-like ATPase domain"/>
    <property type="match status" value="2"/>
</dbReference>
<comment type="subcellular location">
    <subcellularLocation>
        <location evidence="9">Cytoplasm</location>
    </subcellularLocation>
</comment>
<feature type="binding site" evidence="9">
    <location>
        <position position="9"/>
    </location>
    <ligand>
        <name>Mg(2+)</name>
        <dbReference type="ChEBI" id="CHEBI:18420"/>
    </ligand>
</feature>
<dbReference type="PIRSF" id="PIRSF000722">
    <property type="entry name" value="Acetate_prop_kin"/>
    <property type="match status" value="1"/>
</dbReference>
<dbReference type="RefSeq" id="WP_369857333.1">
    <property type="nucleotide sequence ID" value="NZ_JBBKTX010000010.1"/>
</dbReference>
<keyword evidence="4 9" id="KW-0479">Metal-binding</keyword>
<dbReference type="InterPro" id="IPR000890">
    <property type="entry name" value="Aliphatic_acid_kin_short-chain"/>
</dbReference>
<dbReference type="PANTHER" id="PTHR21060">
    <property type="entry name" value="ACETATE KINASE"/>
    <property type="match status" value="1"/>
</dbReference>
<keyword evidence="2 9" id="KW-0963">Cytoplasm</keyword>
<evidence type="ECO:0000256" key="2">
    <source>
        <dbReference type="ARBA" id="ARBA00022490"/>
    </source>
</evidence>
<dbReference type="InterPro" id="IPR023865">
    <property type="entry name" value="Aliphatic_acid_kinase_CS"/>
</dbReference>
<evidence type="ECO:0000256" key="8">
    <source>
        <dbReference type="ARBA" id="ARBA00022842"/>
    </source>
</evidence>
<organism evidence="11 12">
    <name type="scientific">Oceanobacter antarcticus</name>
    <dbReference type="NCBI Taxonomy" id="3133425"/>
    <lineage>
        <taxon>Bacteria</taxon>
        <taxon>Pseudomonadati</taxon>
        <taxon>Pseudomonadota</taxon>
        <taxon>Gammaproteobacteria</taxon>
        <taxon>Oceanospirillales</taxon>
        <taxon>Oceanospirillaceae</taxon>
        <taxon>Oceanobacter</taxon>
    </lineage>
</organism>
<feature type="binding site" evidence="9">
    <location>
        <position position="379"/>
    </location>
    <ligand>
        <name>Mg(2+)</name>
        <dbReference type="ChEBI" id="CHEBI:18420"/>
    </ligand>
</feature>
<dbReference type="HAMAP" id="MF_00020">
    <property type="entry name" value="Acetate_kinase"/>
    <property type="match status" value="1"/>
</dbReference>
<dbReference type="CDD" id="cd24010">
    <property type="entry name" value="ASKHA_NBD_AcK_PK"/>
    <property type="match status" value="1"/>
</dbReference>
<keyword evidence="5 9" id="KW-0547">Nucleotide-binding</keyword>
<evidence type="ECO:0000256" key="4">
    <source>
        <dbReference type="ARBA" id="ARBA00022723"/>
    </source>
</evidence>
<accession>A0ABW8NIG4</accession>
<dbReference type="PROSITE" id="PS01075">
    <property type="entry name" value="ACETATE_KINASE_1"/>
    <property type="match status" value="1"/>
</dbReference>